<dbReference type="Proteomes" id="UP000216113">
    <property type="component" value="Unassembled WGS sequence"/>
</dbReference>
<organism evidence="1 2">
    <name type="scientific">Pseudomonas fragi</name>
    <dbReference type="NCBI Taxonomy" id="296"/>
    <lineage>
        <taxon>Bacteria</taxon>
        <taxon>Pseudomonadati</taxon>
        <taxon>Pseudomonadota</taxon>
        <taxon>Gammaproteobacteria</taxon>
        <taxon>Pseudomonadales</taxon>
        <taxon>Pseudomonadaceae</taxon>
        <taxon>Pseudomonas</taxon>
    </lineage>
</organism>
<accession>A0A266LSQ2</accession>
<evidence type="ECO:0000313" key="1">
    <source>
        <dbReference type="EMBL" id="OZY41086.1"/>
    </source>
</evidence>
<proteinExistence type="predicted"/>
<sequence>MVGPVLPGSVLCPKHWGLKPIDYSHAREFCLYLAVFFAPENGAQVSIDFSGSGLARDAVYQLARVDAIASRLAPTMKNQDL</sequence>
<protein>
    <submittedName>
        <fullName evidence="1">Uncharacterized protein</fullName>
    </submittedName>
</protein>
<evidence type="ECO:0000313" key="2">
    <source>
        <dbReference type="Proteomes" id="UP000216113"/>
    </source>
</evidence>
<name>A0A266LSQ2_PSEFR</name>
<reference evidence="1 2" key="1">
    <citation type="submission" date="2017-08" db="EMBL/GenBank/DDBJ databases">
        <title>Genomic and metabolic characterisation of spoilage-associated Pseudomonas species.</title>
        <authorList>
            <person name="Stanborough T."/>
            <person name="Fegan N."/>
            <person name="Powell S.M."/>
            <person name="Singh T."/>
            <person name="Tamplin M.L."/>
            <person name="Chandry P.S."/>
        </authorList>
    </citation>
    <scope>NUCLEOTIDE SEQUENCE [LARGE SCALE GENOMIC DNA]</scope>
    <source>
        <strain evidence="1 2">F1820</strain>
    </source>
</reference>
<gene>
    <name evidence="1" type="ORF">CJF43_14430</name>
</gene>
<comment type="caution">
    <text evidence="1">The sequence shown here is derived from an EMBL/GenBank/DDBJ whole genome shotgun (WGS) entry which is preliminary data.</text>
</comment>
<dbReference type="EMBL" id="NQKL01000010">
    <property type="protein sequence ID" value="OZY41086.1"/>
    <property type="molecule type" value="Genomic_DNA"/>
</dbReference>
<dbReference type="AlphaFoldDB" id="A0A266LSQ2"/>